<dbReference type="InterPro" id="IPR019657">
    <property type="entry name" value="ComFB"/>
</dbReference>
<gene>
    <name evidence="1" type="ORF">AB4875_07690</name>
</gene>
<dbReference type="RefSeq" id="WP_368375472.1">
    <property type="nucleotide sequence ID" value="NZ_JBFRYB010000001.1"/>
</dbReference>
<accession>A0ABV3TWM3</accession>
<organism evidence="1 2">
    <name type="scientific">Zhongshania arctica</name>
    <dbReference type="NCBI Taxonomy" id="3238302"/>
    <lineage>
        <taxon>Bacteria</taxon>
        <taxon>Pseudomonadati</taxon>
        <taxon>Pseudomonadota</taxon>
        <taxon>Gammaproteobacteria</taxon>
        <taxon>Cellvibrionales</taxon>
        <taxon>Spongiibacteraceae</taxon>
        <taxon>Zhongshania</taxon>
    </lineage>
</organism>
<reference evidence="1 2" key="1">
    <citation type="journal article" date="2011" name="Int. J. Syst. Evol. Microbiol.">
        <title>Zhongshania antarctica gen. nov., sp. nov. and Zhongshania guokunii sp. nov., gammaproteobacteria respectively isolated from coastal attached (fast) ice and surface seawater of the Antarctic.</title>
        <authorList>
            <person name="Li H.J."/>
            <person name="Zhang X.Y."/>
            <person name="Chen C.X."/>
            <person name="Zhang Y.J."/>
            <person name="Gao Z.M."/>
            <person name="Yu Y."/>
            <person name="Chen X.L."/>
            <person name="Chen B."/>
            <person name="Zhang Y.Z."/>
        </authorList>
    </citation>
    <scope>NUCLEOTIDE SEQUENCE [LARGE SCALE GENOMIC DNA]</scope>
    <source>
        <strain evidence="1 2">R06B22</strain>
    </source>
</reference>
<dbReference type="Pfam" id="PF10719">
    <property type="entry name" value="ComFB"/>
    <property type="match status" value="1"/>
</dbReference>
<proteinExistence type="predicted"/>
<dbReference type="EMBL" id="JBFRYB010000001">
    <property type="protein sequence ID" value="MEX1665368.1"/>
    <property type="molecule type" value="Genomic_DNA"/>
</dbReference>
<sequence length="93" mass="10874">MQLNEDITNFMETLVEEEFERQNISTQFDNDYVQDLFCLTLNQLSPHYVRNTIDVRINITPAQRQDIAQKVISAMHEGHKVLGSHRRSAQARD</sequence>
<protein>
    <submittedName>
        <fullName evidence="1">Late competence development ComFB family protein</fullName>
    </submittedName>
</protein>
<evidence type="ECO:0000313" key="1">
    <source>
        <dbReference type="EMBL" id="MEX1665368.1"/>
    </source>
</evidence>
<dbReference type="Proteomes" id="UP001557484">
    <property type="component" value="Unassembled WGS sequence"/>
</dbReference>
<comment type="caution">
    <text evidence="1">The sequence shown here is derived from an EMBL/GenBank/DDBJ whole genome shotgun (WGS) entry which is preliminary data.</text>
</comment>
<name>A0ABV3TWM3_9GAMM</name>
<keyword evidence="2" id="KW-1185">Reference proteome</keyword>
<evidence type="ECO:0000313" key="2">
    <source>
        <dbReference type="Proteomes" id="UP001557484"/>
    </source>
</evidence>